<dbReference type="AlphaFoldDB" id="A0A3N5CES3"/>
<dbReference type="PIRSF" id="PIRSF002741">
    <property type="entry name" value="MppA"/>
    <property type="match status" value="1"/>
</dbReference>
<gene>
    <name evidence="8" type="ORF">EDD62_0226</name>
</gene>
<dbReference type="GO" id="GO:0043190">
    <property type="term" value="C:ATP-binding cassette (ABC) transporter complex"/>
    <property type="evidence" value="ECO:0007669"/>
    <property type="project" value="InterPro"/>
</dbReference>
<evidence type="ECO:0000256" key="4">
    <source>
        <dbReference type="ARBA" id="ARBA00022729"/>
    </source>
</evidence>
<keyword evidence="4 6" id="KW-0732">Signal</keyword>
<evidence type="ECO:0000259" key="7">
    <source>
        <dbReference type="Pfam" id="PF00496"/>
    </source>
</evidence>
<dbReference type="InterPro" id="IPR039424">
    <property type="entry name" value="SBP_5"/>
</dbReference>
<keyword evidence="3" id="KW-0813">Transport</keyword>
<dbReference type="InterPro" id="IPR030678">
    <property type="entry name" value="Peptide/Ni-bd"/>
</dbReference>
<evidence type="ECO:0000256" key="1">
    <source>
        <dbReference type="ARBA" id="ARBA00004193"/>
    </source>
</evidence>
<comment type="subcellular location">
    <subcellularLocation>
        <location evidence="1">Cell membrane</location>
        <topology evidence="1">Lipid-anchor</topology>
    </subcellularLocation>
</comment>
<dbReference type="Proteomes" id="UP000277108">
    <property type="component" value="Unassembled WGS sequence"/>
</dbReference>
<dbReference type="InterPro" id="IPR023765">
    <property type="entry name" value="SBP_5_CS"/>
</dbReference>
<feature type="domain" description="Solute-binding protein family 5" evidence="7">
    <location>
        <begin position="85"/>
        <end position="467"/>
    </location>
</feature>
<feature type="signal peptide" evidence="6">
    <location>
        <begin position="1"/>
        <end position="20"/>
    </location>
</feature>
<protein>
    <submittedName>
        <fullName evidence="8">Oligopeptide transport system substrate-binding protein</fullName>
    </submittedName>
</protein>
<keyword evidence="9" id="KW-1185">Reference proteome</keyword>
<comment type="caution">
    <text evidence="8">The sequence shown here is derived from an EMBL/GenBank/DDBJ whole genome shotgun (WGS) entry which is preliminary data.</text>
</comment>
<keyword evidence="5" id="KW-0571">Peptide transport</keyword>
<dbReference type="FunFam" id="3.10.105.10:FF:000001">
    <property type="entry name" value="Oligopeptide ABC transporter, oligopeptide-binding protein"/>
    <property type="match status" value="1"/>
</dbReference>
<dbReference type="PROSITE" id="PS01040">
    <property type="entry name" value="SBP_BACTERIAL_5"/>
    <property type="match status" value="1"/>
</dbReference>
<dbReference type="Gene3D" id="3.40.190.10">
    <property type="entry name" value="Periplasmic binding protein-like II"/>
    <property type="match status" value="1"/>
</dbReference>
<name>A0A3N5CES3_9BACL</name>
<comment type="similarity">
    <text evidence="2">Belongs to the bacterial solute-binding protein 5 family.</text>
</comment>
<dbReference type="GO" id="GO:0015833">
    <property type="term" value="P:peptide transport"/>
    <property type="evidence" value="ECO:0007669"/>
    <property type="project" value="UniProtKB-KW"/>
</dbReference>
<dbReference type="PANTHER" id="PTHR30290:SF10">
    <property type="entry name" value="PERIPLASMIC OLIGOPEPTIDE-BINDING PROTEIN-RELATED"/>
    <property type="match status" value="1"/>
</dbReference>
<evidence type="ECO:0000256" key="6">
    <source>
        <dbReference type="SAM" id="SignalP"/>
    </source>
</evidence>
<dbReference type="GO" id="GO:0030288">
    <property type="term" value="C:outer membrane-bounded periplasmic space"/>
    <property type="evidence" value="ECO:0007669"/>
    <property type="project" value="UniProtKB-ARBA"/>
</dbReference>
<evidence type="ECO:0000256" key="2">
    <source>
        <dbReference type="ARBA" id="ARBA00005695"/>
    </source>
</evidence>
<evidence type="ECO:0000313" key="9">
    <source>
        <dbReference type="Proteomes" id="UP000277108"/>
    </source>
</evidence>
<sequence length="552" mass="61652">MYKNLGKMTALTLSASLVLAACSTSGGGKSEGGSGEDGEDKQVLNLSAASDIPTMNSALATDSASTSVLGQTQEGLYSLGKDDKIEEGVAEGEPEVSEDKKTYTIKLREDAKWSNGEAVTAKDFVFAWQTALNPETGSEFAYFLYDIKNAEAINNGDKKVDELGVKAIDDQTLEIELEKPVPYFQQLLTFPTFYPLNEKFYNEQDGKYGTSEDKTLYNGPFVLNNWETESKYQLTPNEEYWDKEAVNLDEVNFQIVKDVQTGINLYETGKIDITGLSAEHVDSYKEDENFETDLRASTFYFVFNLENETLKNENVRQAIAQSIDKEKYVSSNRNNGSKAYDKFTPSELVESEGGEEYTEGVDAPYSYNPEAAKKAWEKAKEELGKDEITIELLTFDQDSAKTDAEYFQSQLEQNLDGLSLKIKQQPFKQKIALEDKGQFEIGFSGWGADYPDPLSFLEILTTGNNQNSSGWSNPEYDKAIESAKGDLATKPEERIKALQEAEALMLKDAPVMPLYQTGAAYLQQPYIKDYHRHKFGVDFSLKTTSIEGKESK</sequence>
<dbReference type="Pfam" id="PF00496">
    <property type="entry name" value="SBP_bac_5"/>
    <property type="match status" value="1"/>
</dbReference>
<reference evidence="8 9" key="1">
    <citation type="submission" date="2018-11" db="EMBL/GenBank/DDBJ databases">
        <title>Genomic Encyclopedia of Type Strains, Phase IV (KMG-IV): sequencing the most valuable type-strain genomes for metagenomic binning, comparative biology and taxonomic classification.</title>
        <authorList>
            <person name="Goeker M."/>
        </authorList>
    </citation>
    <scope>NUCLEOTIDE SEQUENCE [LARGE SCALE GENOMIC DNA]</scope>
    <source>
        <strain evidence="8 9">DSM 29158</strain>
    </source>
</reference>
<dbReference type="Gene3D" id="3.10.105.10">
    <property type="entry name" value="Dipeptide-binding Protein, Domain 3"/>
    <property type="match status" value="1"/>
</dbReference>
<dbReference type="EMBL" id="RKRK01000002">
    <property type="protein sequence ID" value="RPF57605.1"/>
    <property type="molecule type" value="Genomic_DNA"/>
</dbReference>
<evidence type="ECO:0000313" key="8">
    <source>
        <dbReference type="EMBL" id="RPF57605.1"/>
    </source>
</evidence>
<feature type="chain" id="PRO_5018086244" evidence="6">
    <location>
        <begin position="21"/>
        <end position="552"/>
    </location>
</feature>
<dbReference type="Gene3D" id="3.90.76.10">
    <property type="entry name" value="Dipeptide-binding Protein, Domain 1"/>
    <property type="match status" value="1"/>
</dbReference>
<dbReference type="PROSITE" id="PS51257">
    <property type="entry name" value="PROKAR_LIPOPROTEIN"/>
    <property type="match status" value="1"/>
</dbReference>
<dbReference type="SUPFAM" id="SSF53850">
    <property type="entry name" value="Periplasmic binding protein-like II"/>
    <property type="match status" value="1"/>
</dbReference>
<dbReference type="FunFam" id="3.90.76.10:FF:000001">
    <property type="entry name" value="Oligopeptide ABC transporter substrate-binding protein"/>
    <property type="match status" value="1"/>
</dbReference>
<dbReference type="RefSeq" id="WP_123807212.1">
    <property type="nucleotide sequence ID" value="NZ_RKRK01000002.1"/>
</dbReference>
<proteinExistence type="inferred from homology"/>
<evidence type="ECO:0000256" key="3">
    <source>
        <dbReference type="ARBA" id="ARBA00022448"/>
    </source>
</evidence>
<dbReference type="PANTHER" id="PTHR30290">
    <property type="entry name" value="PERIPLASMIC BINDING COMPONENT OF ABC TRANSPORTER"/>
    <property type="match status" value="1"/>
</dbReference>
<dbReference type="CDD" id="cd08504">
    <property type="entry name" value="PBP2_OppA"/>
    <property type="match status" value="1"/>
</dbReference>
<accession>A0A3N5CES3</accession>
<organism evidence="8 9">
    <name type="scientific">Abyssicoccus albus</name>
    <dbReference type="NCBI Taxonomy" id="1817405"/>
    <lineage>
        <taxon>Bacteria</taxon>
        <taxon>Bacillati</taxon>
        <taxon>Bacillota</taxon>
        <taxon>Bacilli</taxon>
        <taxon>Bacillales</taxon>
        <taxon>Abyssicoccaceae</taxon>
    </lineage>
</organism>
<dbReference type="GO" id="GO:1904680">
    <property type="term" value="F:peptide transmembrane transporter activity"/>
    <property type="evidence" value="ECO:0007669"/>
    <property type="project" value="TreeGrafter"/>
</dbReference>
<evidence type="ECO:0000256" key="5">
    <source>
        <dbReference type="ARBA" id="ARBA00022856"/>
    </source>
</evidence>
<dbReference type="InterPro" id="IPR000914">
    <property type="entry name" value="SBP_5_dom"/>
</dbReference>
<dbReference type="OrthoDB" id="9801912at2"/>
<keyword evidence="5" id="KW-0653">Protein transport</keyword>